<organism evidence="9">
    <name type="scientific">Edafosvirus sp</name>
    <dbReference type="NCBI Taxonomy" id="2487765"/>
    <lineage>
        <taxon>Viruses</taxon>
        <taxon>Varidnaviria</taxon>
        <taxon>Bamfordvirae</taxon>
        <taxon>Nucleocytoviricota</taxon>
        <taxon>Megaviricetes</taxon>
        <taxon>Imitervirales</taxon>
        <taxon>Mimiviridae</taxon>
        <taxon>Klosneuvirinae</taxon>
    </lineage>
</organism>
<keyword evidence="7" id="KW-0520">NAD</keyword>
<evidence type="ECO:0000256" key="7">
    <source>
        <dbReference type="ARBA" id="ARBA00023027"/>
    </source>
</evidence>
<dbReference type="PANTHER" id="PTHR39321:SF3">
    <property type="entry name" value="PHOSPHOPANTETHEINE ADENYLYLTRANSFERASE"/>
    <property type="match status" value="1"/>
</dbReference>
<dbReference type="InterPro" id="IPR005248">
    <property type="entry name" value="NadD/NMNAT"/>
</dbReference>
<evidence type="ECO:0000256" key="6">
    <source>
        <dbReference type="ARBA" id="ARBA00022840"/>
    </source>
</evidence>
<evidence type="ECO:0000256" key="2">
    <source>
        <dbReference type="ARBA" id="ARBA00022642"/>
    </source>
</evidence>
<dbReference type="HAMAP" id="MF_00244">
    <property type="entry name" value="NaMN_adenylyltr"/>
    <property type="match status" value="1"/>
</dbReference>
<dbReference type="InterPro" id="IPR014729">
    <property type="entry name" value="Rossmann-like_a/b/a_fold"/>
</dbReference>
<accession>A0A3G4ZTB7</accession>
<dbReference type="InterPro" id="IPR004821">
    <property type="entry name" value="Cyt_trans-like"/>
</dbReference>
<proteinExistence type="inferred from homology"/>
<reference evidence="9" key="1">
    <citation type="submission" date="2018-10" db="EMBL/GenBank/DDBJ databases">
        <title>Hidden diversity of soil giant viruses.</title>
        <authorList>
            <person name="Schulz F."/>
            <person name="Alteio L."/>
            <person name="Goudeau D."/>
            <person name="Ryan E.M."/>
            <person name="Malmstrom R.R."/>
            <person name="Blanchard J."/>
            <person name="Woyke T."/>
        </authorList>
    </citation>
    <scope>NUCLEOTIDE SEQUENCE</scope>
    <source>
        <strain evidence="9">EDV1</strain>
    </source>
</reference>
<dbReference type="Gene3D" id="3.40.50.620">
    <property type="entry name" value="HUPs"/>
    <property type="match status" value="1"/>
</dbReference>
<dbReference type="CDD" id="cd02165">
    <property type="entry name" value="NMNAT"/>
    <property type="match status" value="1"/>
</dbReference>
<dbReference type="GO" id="GO:0070566">
    <property type="term" value="F:adenylyltransferase activity"/>
    <property type="evidence" value="ECO:0007669"/>
    <property type="project" value="UniProtKB-ARBA"/>
</dbReference>
<gene>
    <name evidence="9" type="ORF">Edafosvirus5_46</name>
</gene>
<keyword evidence="2" id="KW-0662">Pyridine nucleotide biosynthesis</keyword>
<dbReference type="Pfam" id="PF01467">
    <property type="entry name" value="CTP_transf_like"/>
    <property type="match status" value="1"/>
</dbReference>
<dbReference type="NCBIfam" id="TIGR00482">
    <property type="entry name" value="nicotinate (nicotinamide) nucleotide adenylyltransferase"/>
    <property type="match status" value="1"/>
</dbReference>
<feature type="domain" description="Cytidyltransferase-like" evidence="8">
    <location>
        <begin position="5"/>
        <end position="165"/>
    </location>
</feature>
<dbReference type="EMBL" id="MK072070">
    <property type="protein sequence ID" value="AYV78128.1"/>
    <property type="molecule type" value="Genomic_DNA"/>
</dbReference>
<evidence type="ECO:0000256" key="4">
    <source>
        <dbReference type="ARBA" id="ARBA00022695"/>
    </source>
</evidence>
<name>A0A3G4ZTB7_9VIRU</name>
<dbReference type="GO" id="GO:0009435">
    <property type="term" value="P:NAD+ biosynthetic process"/>
    <property type="evidence" value="ECO:0007669"/>
    <property type="project" value="UniProtKB-UniPathway"/>
</dbReference>
<dbReference type="SUPFAM" id="SSF52374">
    <property type="entry name" value="Nucleotidylyl transferase"/>
    <property type="match status" value="1"/>
</dbReference>
<keyword evidence="4" id="KW-0548">Nucleotidyltransferase</keyword>
<evidence type="ECO:0000256" key="5">
    <source>
        <dbReference type="ARBA" id="ARBA00022741"/>
    </source>
</evidence>
<evidence type="ECO:0000259" key="8">
    <source>
        <dbReference type="Pfam" id="PF01467"/>
    </source>
</evidence>
<evidence type="ECO:0000313" key="9">
    <source>
        <dbReference type="EMBL" id="AYV78128.1"/>
    </source>
</evidence>
<comment type="pathway">
    <text evidence="1">Cofactor biosynthesis; NAD(+) biosynthesis.</text>
</comment>
<evidence type="ECO:0000256" key="3">
    <source>
        <dbReference type="ARBA" id="ARBA00022679"/>
    </source>
</evidence>
<keyword evidence="3" id="KW-0808">Transferase</keyword>
<dbReference type="GO" id="GO:0005524">
    <property type="term" value="F:ATP binding"/>
    <property type="evidence" value="ECO:0007669"/>
    <property type="project" value="UniProtKB-KW"/>
</dbReference>
<keyword evidence="5" id="KW-0547">Nucleotide-binding</keyword>
<evidence type="ECO:0000256" key="1">
    <source>
        <dbReference type="ARBA" id="ARBA00004790"/>
    </source>
</evidence>
<sequence>MKIAIFGGAFDPITIAHIAVCNYLIEKKIVDEVWVSPCYISYYDKKMEHYDNRLEMCKIAVENNKNPKIKANDYEIANKLCGESVDIMEKFIADYKEHQLYFVIGMDNAIKIMTWTGWEKLINMLPFIIIPREGYVVDKNIWFQMTPHIYIKEYIANLISSTQARLELKNKGNTDLVDKLVVNYITDKQLYK</sequence>
<dbReference type="PANTHER" id="PTHR39321">
    <property type="entry name" value="NICOTINATE-NUCLEOTIDE ADENYLYLTRANSFERASE-RELATED"/>
    <property type="match status" value="1"/>
</dbReference>
<protein>
    <recommendedName>
        <fullName evidence="8">Cytidyltransferase-like domain-containing protein</fullName>
    </recommendedName>
</protein>
<dbReference type="UniPathway" id="UPA00253"/>
<keyword evidence="6" id="KW-0067">ATP-binding</keyword>